<reference evidence="2" key="2">
    <citation type="submission" date="2021-01" db="EMBL/GenBank/DDBJ databases">
        <authorList>
            <person name="Schikora-Tamarit M.A."/>
        </authorList>
    </citation>
    <scope>NUCLEOTIDE SEQUENCE</scope>
    <source>
        <strain evidence="2">CBS6075</strain>
    </source>
</reference>
<name>A0A9P8PFR5_9ASCO</name>
<evidence type="ECO:0000259" key="1">
    <source>
        <dbReference type="PROSITE" id="PS51840"/>
    </source>
</evidence>
<sequence length="282" mass="33143">MKLNYKSIEFELSVRLEELTNIPQLDHVSVMYVHQVSNSRLKPKQQLHHRHSAQSGVFGIQHHKCVFKDEAIVTRLKLYADPKDGFTLSDKWLYITFFIEDSRSTKKERLGTLELNLTEYANDREPIQLRYLLKNSKANAILKLEVYMKHLDSAQDYHYNIPKRSTQQIYTGLKDSIETSKQELPKPQASQDDPDVVLDDIINKTYRFSWQFNGMNYDEFTPMECVRDIVEHHGNGWRRNEYGVPYIDTIHENCTLPTAKKSDYPVQEADYRSDLKSWHLAT</sequence>
<comment type="caution">
    <text evidence="2">The sequence shown here is derived from an EMBL/GenBank/DDBJ whole genome shotgun (WGS) entry which is preliminary data.</text>
</comment>
<proteinExistence type="predicted"/>
<dbReference type="PROSITE" id="PS51840">
    <property type="entry name" value="C2_NT"/>
    <property type="match status" value="1"/>
</dbReference>
<reference evidence="2" key="1">
    <citation type="journal article" date="2021" name="Open Biol.">
        <title>Shared evolutionary footprints suggest mitochondrial oxidative damage underlies multiple complex I losses in fungi.</title>
        <authorList>
            <person name="Schikora-Tamarit M.A."/>
            <person name="Marcet-Houben M."/>
            <person name="Nosek J."/>
            <person name="Gabaldon T."/>
        </authorList>
    </citation>
    <scope>NUCLEOTIDE SEQUENCE</scope>
    <source>
        <strain evidence="2">CBS6075</strain>
    </source>
</reference>
<dbReference type="PANTHER" id="PTHR21456">
    <property type="entry name" value="FAMILY WITH SEQUENCE SIMILARITY 102"/>
    <property type="match status" value="1"/>
</dbReference>
<organism evidence="2 3">
    <name type="scientific">Ogataea philodendri</name>
    <dbReference type="NCBI Taxonomy" id="1378263"/>
    <lineage>
        <taxon>Eukaryota</taxon>
        <taxon>Fungi</taxon>
        <taxon>Dikarya</taxon>
        <taxon>Ascomycota</taxon>
        <taxon>Saccharomycotina</taxon>
        <taxon>Pichiomycetes</taxon>
        <taxon>Pichiales</taxon>
        <taxon>Pichiaceae</taxon>
        <taxon>Ogataea</taxon>
    </lineage>
</organism>
<protein>
    <recommendedName>
        <fullName evidence="1">C2 NT-type domain-containing protein</fullName>
    </recommendedName>
</protein>
<evidence type="ECO:0000313" key="3">
    <source>
        <dbReference type="Proteomes" id="UP000769157"/>
    </source>
</evidence>
<dbReference type="Proteomes" id="UP000769157">
    <property type="component" value="Unassembled WGS sequence"/>
</dbReference>
<feature type="domain" description="C2 NT-type" evidence="1">
    <location>
        <begin position="1"/>
        <end position="150"/>
    </location>
</feature>
<keyword evidence="3" id="KW-1185">Reference proteome</keyword>
<dbReference type="RefSeq" id="XP_046063834.1">
    <property type="nucleotide sequence ID" value="XM_046209072.1"/>
</dbReference>
<accession>A0A9P8PFR5</accession>
<dbReference type="InterPro" id="IPR019448">
    <property type="entry name" value="NT-C2"/>
</dbReference>
<dbReference type="Pfam" id="PF10358">
    <property type="entry name" value="NT-C2"/>
    <property type="match status" value="1"/>
</dbReference>
<dbReference type="PANTHER" id="PTHR21456:SF1">
    <property type="entry name" value="C2 NT-TYPE DOMAIN-CONTAINING PROTEIN"/>
    <property type="match status" value="1"/>
</dbReference>
<dbReference type="OrthoDB" id="3365224at2759"/>
<dbReference type="InterPro" id="IPR039931">
    <property type="entry name" value="EEIG1/2-like"/>
</dbReference>
<dbReference type="GeneID" id="70232892"/>
<gene>
    <name evidence="2" type="ORF">OGAPHI_000924</name>
</gene>
<dbReference type="AlphaFoldDB" id="A0A9P8PFR5"/>
<evidence type="ECO:0000313" key="2">
    <source>
        <dbReference type="EMBL" id="KAH3670409.1"/>
    </source>
</evidence>
<dbReference type="EMBL" id="JAEUBE010000087">
    <property type="protein sequence ID" value="KAH3670409.1"/>
    <property type="molecule type" value="Genomic_DNA"/>
</dbReference>